<dbReference type="Gene3D" id="1.25.40.10">
    <property type="entry name" value="Tetratricopeptide repeat domain"/>
    <property type="match status" value="1"/>
</dbReference>
<dbReference type="STRING" id="656061.D5G671"/>
<protein>
    <submittedName>
        <fullName evidence="4">(Perigord truffle) hypothetical protein</fullName>
    </submittedName>
</protein>
<evidence type="ECO:0000259" key="3">
    <source>
        <dbReference type="PROSITE" id="PS50181"/>
    </source>
</evidence>
<evidence type="ECO:0000313" key="4">
    <source>
        <dbReference type="EMBL" id="CAZ80014.1"/>
    </source>
</evidence>
<name>D5G671_TUBMM</name>
<organism evidence="4 5">
    <name type="scientific">Tuber melanosporum (strain Mel28)</name>
    <name type="common">Perigord black truffle</name>
    <dbReference type="NCBI Taxonomy" id="656061"/>
    <lineage>
        <taxon>Eukaryota</taxon>
        <taxon>Fungi</taxon>
        <taxon>Dikarya</taxon>
        <taxon>Ascomycota</taxon>
        <taxon>Pezizomycotina</taxon>
        <taxon>Pezizomycetes</taxon>
        <taxon>Pezizales</taxon>
        <taxon>Tuberaceae</taxon>
        <taxon>Tuber</taxon>
    </lineage>
</organism>
<proteinExistence type="predicted"/>
<evidence type="ECO:0000256" key="2">
    <source>
        <dbReference type="ARBA" id="ARBA00022803"/>
    </source>
</evidence>
<dbReference type="RefSeq" id="XP_002835857.1">
    <property type="nucleotide sequence ID" value="XM_002835811.1"/>
</dbReference>
<dbReference type="eggNOG" id="ENOG502S69X">
    <property type="taxonomic scope" value="Eukaryota"/>
</dbReference>
<dbReference type="Proteomes" id="UP000006911">
    <property type="component" value="Unassembled WGS sequence"/>
</dbReference>
<dbReference type="GO" id="GO:0051879">
    <property type="term" value="F:Hsp90 protein binding"/>
    <property type="evidence" value="ECO:0007669"/>
    <property type="project" value="TreeGrafter"/>
</dbReference>
<evidence type="ECO:0000313" key="5">
    <source>
        <dbReference type="Proteomes" id="UP000006911"/>
    </source>
</evidence>
<dbReference type="InParanoid" id="D5G671"/>
<dbReference type="PANTHER" id="PTHR22904:SF523">
    <property type="entry name" value="STRESS-INDUCED-PHOSPHOPROTEIN 1"/>
    <property type="match status" value="1"/>
</dbReference>
<dbReference type="GeneID" id="9187693"/>
<dbReference type="InterPro" id="IPR001810">
    <property type="entry name" value="F-box_dom"/>
</dbReference>
<dbReference type="AlphaFoldDB" id="D5G671"/>
<dbReference type="Pfam" id="PF00646">
    <property type="entry name" value="F-box"/>
    <property type="match status" value="1"/>
</dbReference>
<sequence>MPTPKAQAESHQSTGRAAYSSGNYEAALRHFTTALAQPNLPATLRASILDNLSATKEKLGGEANLTDALSNARAMMRLQPAGVEGYLRGGKVLQLLGRDGDAIRLYEYGINKLPSGGGVGRERLEAQVRRVRSRITRREAMTSERKHRDPFTALPSEVAQIVLLHLPFHTLMLARGVSRGWRVFIESVPATFATMDLREARRSVGSGTFKALVRASRGGVRVARLARLGSKCGELLGYLVARCPGLSVLEVCRSEASGDNAIVGAVRDGAIRGLRSLVLDLVLDVKVVFMILRCCAAGGLQEAIFESAHATGMVRGSDLLFEDAPLRSLGKLRIDVIESEFHLTVTLVNRLPAS</sequence>
<dbReference type="SUPFAM" id="SSF81383">
    <property type="entry name" value="F-box domain"/>
    <property type="match status" value="1"/>
</dbReference>
<feature type="domain" description="F-box" evidence="3">
    <location>
        <begin position="148"/>
        <end position="195"/>
    </location>
</feature>
<dbReference type="PANTHER" id="PTHR22904">
    <property type="entry name" value="TPR REPEAT CONTAINING PROTEIN"/>
    <property type="match status" value="1"/>
</dbReference>
<keyword evidence="1" id="KW-0677">Repeat</keyword>
<dbReference type="InterPro" id="IPR036047">
    <property type="entry name" value="F-box-like_dom_sf"/>
</dbReference>
<dbReference type="Gene3D" id="1.20.1280.50">
    <property type="match status" value="1"/>
</dbReference>
<dbReference type="HOGENOM" id="CLU_783447_0_0_1"/>
<dbReference type="OMA" id="MAVACYI"/>
<evidence type="ECO:0000256" key="1">
    <source>
        <dbReference type="ARBA" id="ARBA00022737"/>
    </source>
</evidence>
<reference evidence="4 5" key="1">
    <citation type="journal article" date="2010" name="Nature">
        <title>Perigord black truffle genome uncovers evolutionary origins and mechanisms of symbiosis.</title>
        <authorList>
            <person name="Martin F."/>
            <person name="Kohler A."/>
            <person name="Murat C."/>
            <person name="Balestrini R."/>
            <person name="Coutinho P.M."/>
            <person name="Jaillon O."/>
            <person name="Montanini B."/>
            <person name="Morin E."/>
            <person name="Noel B."/>
            <person name="Percudani R."/>
            <person name="Porcel B."/>
            <person name="Rubini A."/>
            <person name="Amicucci A."/>
            <person name="Amselem J."/>
            <person name="Anthouard V."/>
            <person name="Arcioni S."/>
            <person name="Artiguenave F."/>
            <person name="Aury J.M."/>
            <person name="Ballario P."/>
            <person name="Bolchi A."/>
            <person name="Brenna A."/>
            <person name="Brun A."/>
            <person name="Buee M."/>
            <person name="Cantarel B."/>
            <person name="Chevalier G."/>
            <person name="Couloux A."/>
            <person name="Da Silva C."/>
            <person name="Denoeud F."/>
            <person name="Duplessis S."/>
            <person name="Ghignone S."/>
            <person name="Hilselberger B."/>
            <person name="Iotti M."/>
            <person name="Marcais B."/>
            <person name="Mello A."/>
            <person name="Miranda M."/>
            <person name="Pacioni G."/>
            <person name="Quesneville H."/>
            <person name="Riccioni C."/>
            <person name="Ruotolo R."/>
            <person name="Splivallo R."/>
            <person name="Stocchi V."/>
            <person name="Tisserant E."/>
            <person name="Viscomi A.R."/>
            <person name="Zambonelli A."/>
            <person name="Zampieri E."/>
            <person name="Henrissat B."/>
            <person name="Lebrun M.H."/>
            <person name="Paolocci F."/>
            <person name="Bonfante P."/>
            <person name="Ottonello S."/>
            <person name="Wincker P."/>
        </authorList>
    </citation>
    <scope>NUCLEOTIDE SEQUENCE [LARGE SCALE GENOMIC DNA]</scope>
    <source>
        <strain evidence="4 5">Mel28</strain>
    </source>
</reference>
<dbReference type="KEGG" id="tml:GSTUM_00001639001"/>
<dbReference type="EMBL" id="FN430008">
    <property type="protein sequence ID" value="CAZ80014.1"/>
    <property type="molecule type" value="Genomic_DNA"/>
</dbReference>
<keyword evidence="5" id="KW-1185">Reference proteome</keyword>
<accession>D5G671</accession>
<dbReference type="SUPFAM" id="SSF48452">
    <property type="entry name" value="TPR-like"/>
    <property type="match status" value="1"/>
</dbReference>
<dbReference type="PROSITE" id="PS50181">
    <property type="entry name" value="FBOX"/>
    <property type="match status" value="1"/>
</dbReference>
<dbReference type="SMART" id="SM00256">
    <property type="entry name" value="FBOX"/>
    <property type="match status" value="1"/>
</dbReference>
<dbReference type="InterPro" id="IPR011990">
    <property type="entry name" value="TPR-like_helical_dom_sf"/>
</dbReference>
<keyword evidence="2" id="KW-0802">TPR repeat</keyword>
<gene>
    <name evidence="4" type="ORF">GSTUM_00001639001</name>
</gene>